<feature type="region of interest" description="Disordered" evidence="1">
    <location>
        <begin position="26"/>
        <end position="65"/>
    </location>
</feature>
<evidence type="ECO:0000313" key="3">
    <source>
        <dbReference type="EMBL" id="KAI3940816.1"/>
    </source>
</evidence>
<feature type="domain" description="FBD" evidence="2">
    <location>
        <begin position="75"/>
        <end position="114"/>
    </location>
</feature>
<comment type="caution">
    <text evidence="3">The sequence shown here is derived from an EMBL/GenBank/DDBJ whole genome shotgun (WGS) entry which is preliminary data.</text>
</comment>
<accession>A0AAD4XPS6</accession>
<feature type="compositionally biased region" description="Acidic residues" evidence="1">
    <location>
        <begin position="28"/>
        <end position="45"/>
    </location>
</feature>
<gene>
    <name evidence="3" type="ORF">MKW98_030135</name>
</gene>
<sequence>KTTTDNALIAFLKLAPNLEILEFKGFTDDDEVDDEDNDEGEDNHDIEENNFGTAEGEDNNDKGNNAWEIDTVATRCVFLQLKSVSFKNFSGDPREIRWVKLILRNARTLETMMIYGDRSLDTECEK</sequence>
<evidence type="ECO:0000313" key="4">
    <source>
        <dbReference type="Proteomes" id="UP001202328"/>
    </source>
</evidence>
<name>A0AAD4XPS6_9MAGN</name>
<keyword evidence="4" id="KW-1185">Reference proteome</keyword>
<dbReference type="Proteomes" id="UP001202328">
    <property type="component" value="Unassembled WGS sequence"/>
</dbReference>
<organism evidence="3 4">
    <name type="scientific">Papaver atlanticum</name>
    <dbReference type="NCBI Taxonomy" id="357466"/>
    <lineage>
        <taxon>Eukaryota</taxon>
        <taxon>Viridiplantae</taxon>
        <taxon>Streptophyta</taxon>
        <taxon>Embryophyta</taxon>
        <taxon>Tracheophyta</taxon>
        <taxon>Spermatophyta</taxon>
        <taxon>Magnoliopsida</taxon>
        <taxon>Ranunculales</taxon>
        <taxon>Papaveraceae</taxon>
        <taxon>Papaveroideae</taxon>
        <taxon>Papaver</taxon>
    </lineage>
</organism>
<feature type="non-terminal residue" evidence="3">
    <location>
        <position position="126"/>
    </location>
</feature>
<dbReference type="EMBL" id="JAJJMB010005117">
    <property type="protein sequence ID" value="KAI3940816.1"/>
    <property type="molecule type" value="Genomic_DNA"/>
</dbReference>
<evidence type="ECO:0000259" key="2">
    <source>
        <dbReference type="Pfam" id="PF08387"/>
    </source>
</evidence>
<reference evidence="3" key="1">
    <citation type="submission" date="2022-04" db="EMBL/GenBank/DDBJ databases">
        <title>A functionally conserved STORR gene fusion in Papaver species that diverged 16.8 million years ago.</title>
        <authorList>
            <person name="Catania T."/>
        </authorList>
    </citation>
    <scope>NUCLEOTIDE SEQUENCE</scope>
    <source>
        <strain evidence="3">S-188037</strain>
    </source>
</reference>
<evidence type="ECO:0000256" key="1">
    <source>
        <dbReference type="SAM" id="MobiDB-lite"/>
    </source>
</evidence>
<proteinExistence type="predicted"/>
<dbReference type="AlphaFoldDB" id="A0AAD4XPS6"/>
<protein>
    <recommendedName>
        <fullName evidence="2">FBD domain-containing protein</fullName>
    </recommendedName>
</protein>
<dbReference type="InterPro" id="IPR006566">
    <property type="entry name" value="FBD"/>
</dbReference>
<dbReference type="Pfam" id="PF08387">
    <property type="entry name" value="FBD"/>
    <property type="match status" value="1"/>
</dbReference>
<feature type="non-terminal residue" evidence="3">
    <location>
        <position position="1"/>
    </location>
</feature>